<evidence type="ECO:0000313" key="9">
    <source>
        <dbReference type="Proteomes" id="UP000436088"/>
    </source>
</evidence>
<dbReference type="EMBL" id="VEPZ02001320">
    <property type="protein sequence ID" value="KAE8680749.1"/>
    <property type="molecule type" value="Genomic_DNA"/>
</dbReference>
<dbReference type="PANTHER" id="PTHR45631">
    <property type="entry name" value="OS07G0107800 PROTEIN-RELATED"/>
    <property type="match status" value="1"/>
</dbReference>
<keyword evidence="5" id="KW-0472">Membrane</keyword>
<feature type="compositionally biased region" description="Basic and acidic residues" evidence="6">
    <location>
        <begin position="36"/>
        <end position="46"/>
    </location>
</feature>
<comment type="caution">
    <text evidence="8">The sequence shown here is derived from an EMBL/GenBank/DDBJ whole genome shotgun (WGS) entry which is preliminary data.</text>
</comment>
<evidence type="ECO:0000256" key="6">
    <source>
        <dbReference type="SAM" id="MobiDB-lite"/>
    </source>
</evidence>
<dbReference type="Proteomes" id="UP000436088">
    <property type="component" value="Unassembled WGS sequence"/>
</dbReference>
<keyword evidence="2" id="KW-0812">Transmembrane</keyword>
<dbReference type="PANTHER" id="PTHR45631:SF202">
    <property type="entry name" value="SENESCENCE-INDUCED RECEPTOR-LIKE SERINE_THREONINE-PROTEIN KINASE"/>
    <property type="match status" value="1"/>
</dbReference>
<sequence length="469" mass="53212">MGKYTLLLDAWIRIAARFHSHCPQTGRLYYHPPPNSDDRHHSDHGTTDVSTHLSQKGQVQDPLPNPTAASGAKTSMTFCFAMLIHAQDQSGSAEAWHLRSFPEGIRNCYNISLKMGDKYLIRSLFVYGNYDGKNEIPRFDLHLGSNNGVPFISSLELRFLPNTTYQTQAGSLEHFGRFDVASATPGTFRYKEDLYDRVWWPYSKLDWKQINTSLVIDSENNNYCPPLHAMMSAGTLVNANMSMDFSIRTDPDSKLYVYIHIAELEELKANESRVFNISYNGKHWFGPYRPSYLSAHIIFSQYPSTGNEQKFSIYRTEDSTHPPILNTIEIYLVKNFSKSEMVQKDVDVILNIKSMNGLKRNWQGDPCVPKDYLWEGLDCSYNGYDPPRIISLPLVLGPGTHLLRATSLFKHSFNSITTSLMVGLSVELRHAHPNANSTTFHAELISKFPPNLGSTMPLMSPFANKELTH</sequence>
<dbReference type="InterPro" id="IPR024788">
    <property type="entry name" value="Malectin-like_Carb-bd_dom"/>
</dbReference>
<keyword evidence="9" id="KW-1185">Reference proteome</keyword>
<evidence type="ECO:0000256" key="4">
    <source>
        <dbReference type="ARBA" id="ARBA00022989"/>
    </source>
</evidence>
<accession>A0A6A2YN57</accession>
<name>A0A6A2YN57_HIBSY</name>
<evidence type="ECO:0000256" key="1">
    <source>
        <dbReference type="ARBA" id="ARBA00004167"/>
    </source>
</evidence>
<keyword evidence="4" id="KW-1133">Transmembrane helix</keyword>
<gene>
    <name evidence="8" type="ORF">F3Y22_tig00111366pilonHSYRG00023</name>
</gene>
<dbReference type="GO" id="GO:0016020">
    <property type="term" value="C:membrane"/>
    <property type="evidence" value="ECO:0007669"/>
    <property type="project" value="UniProtKB-SubCell"/>
</dbReference>
<protein>
    <recommendedName>
        <fullName evidence="7">Malectin-like domain-containing protein</fullName>
    </recommendedName>
</protein>
<feature type="domain" description="Malectin-like" evidence="7">
    <location>
        <begin position="88"/>
        <end position="146"/>
    </location>
</feature>
<dbReference type="Pfam" id="PF12819">
    <property type="entry name" value="Malectin_like"/>
    <property type="match status" value="2"/>
</dbReference>
<feature type="region of interest" description="Disordered" evidence="6">
    <location>
        <begin position="29"/>
        <end position="69"/>
    </location>
</feature>
<feature type="compositionally biased region" description="Polar residues" evidence="6">
    <location>
        <begin position="47"/>
        <end position="58"/>
    </location>
</feature>
<evidence type="ECO:0000256" key="5">
    <source>
        <dbReference type="ARBA" id="ARBA00023136"/>
    </source>
</evidence>
<evidence type="ECO:0000256" key="3">
    <source>
        <dbReference type="ARBA" id="ARBA00022729"/>
    </source>
</evidence>
<evidence type="ECO:0000259" key="7">
    <source>
        <dbReference type="Pfam" id="PF12819"/>
    </source>
</evidence>
<reference evidence="8" key="1">
    <citation type="submission" date="2019-09" db="EMBL/GenBank/DDBJ databases">
        <title>Draft genome information of white flower Hibiscus syriacus.</title>
        <authorList>
            <person name="Kim Y.-M."/>
        </authorList>
    </citation>
    <scope>NUCLEOTIDE SEQUENCE [LARGE SCALE GENOMIC DNA]</scope>
    <source>
        <strain evidence="8">YM2019G1</strain>
    </source>
</reference>
<organism evidence="8 9">
    <name type="scientific">Hibiscus syriacus</name>
    <name type="common">Rose of Sharon</name>
    <dbReference type="NCBI Taxonomy" id="106335"/>
    <lineage>
        <taxon>Eukaryota</taxon>
        <taxon>Viridiplantae</taxon>
        <taxon>Streptophyta</taxon>
        <taxon>Embryophyta</taxon>
        <taxon>Tracheophyta</taxon>
        <taxon>Spermatophyta</taxon>
        <taxon>Magnoliopsida</taxon>
        <taxon>eudicotyledons</taxon>
        <taxon>Gunneridae</taxon>
        <taxon>Pentapetalae</taxon>
        <taxon>rosids</taxon>
        <taxon>malvids</taxon>
        <taxon>Malvales</taxon>
        <taxon>Malvaceae</taxon>
        <taxon>Malvoideae</taxon>
        <taxon>Hibiscus</taxon>
    </lineage>
</organism>
<keyword evidence="3" id="KW-0732">Signal</keyword>
<evidence type="ECO:0000256" key="2">
    <source>
        <dbReference type="ARBA" id="ARBA00022692"/>
    </source>
</evidence>
<comment type="subcellular location">
    <subcellularLocation>
        <location evidence="1">Membrane</location>
        <topology evidence="1">Single-pass membrane protein</topology>
    </subcellularLocation>
</comment>
<feature type="domain" description="Malectin-like" evidence="7">
    <location>
        <begin position="147"/>
        <end position="332"/>
    </location>
</feature>
<evidence type="ECO:0000313" key="8">
    <source>
        <dbReference type="EMBL" id="KAE8680749.1"/>
    </source>
</evidence>
<proteinExistence type="predicted"/>
<dbReference type="AlphaFoldDB" id="A0A6A2YN57"/>